<evidence type="ECO:0000313" key="2">
    <source>
        <dbReference type="EMBL" id="CDI55033.1"/>
    </source>
</evidence>
<feature type="region of interest" description="Disordered" evidence="1">
    <location>
        <begin position="301"/>
        <end position="338"/>
    </location>
</feature>
<dbReference type="AlphaFoldDB" id="A0A077R7C5"/>
<reference evidence="2" key="1">
    <citation type="journal article" date="2014" name="Genome Biol. Evol.">
        <title>Gene Loss Rather Than Gene Gain Is Associated with a Host Jump from Monocots to Dicots in the Smut Fungus Melanopsichium pennsylvanicum.</title>
        <authorList>
            <person name="Sharma R."/>
            <person name="Mishra B."/>
            <person name="Runge F."/>
            <person name="Thines M."/>
        </authorList>
    </citation>
    <scope>NUCLEOTIDE SEQUENCE</scope>
    <source>
        <strain evidence="2">4</strain>
    </source>
</reference>
<protein>
    <submittedName>
        <fullName evidence="2">Uncharacterized protein</fullName>
    </submittedName>
</protein>
<sequence>MSRLSFLTAPNSRHSLSFPYDQVDESLTSLSRDATPTIQDLPSSSRSIPSSSSIIASLRGILTSLLILTPPELHPDQLSSDLQMRHRILSLPSTAPYAPDLVENIIFSSSYSHPSVDCVSYSDEERSNLQHDFVSWLSRPPIELDIHETDIHATARSLFLKRMTVMRIAQQGDQNPIDLRDYELLCCENWHRHRRVCVRFPENASQSSRLHLMMVDENKGQEQEQGERGGGWKVDNLFSLHRTDMEDRVEGMHVWTESCEHAYVRLGTRTKEEQRGDEQGPGEAGAEYIADADDFWAGFSDEDDEQEKESARTSTSLIALSTEPPVERQESRNAAANTDQEMAIRDIIRGAYTLHRNLHPHKSDPYSIQAFLNVVHSTIAPATSTSQP</sequence>
<accession>A0A077R7C5</accession>
<dbReference type="EMBL" id="HG529635">
    <property type="protein sequence ID" value="CDI55033.1"/>
    <property type="molecule type" value="Genomic_DNA"/>
</dbReference>
<organism evidence="2">
    <name type="scientific">Melanopsichium pennsylvanicum 4</name>
    <dbReference type="NCBI Taxonomy" id="1398559"/>
    <lineage>
        <taxon>Eukaryota</taxon>
        <taxon>Fungi</taxon>
        <taxon>Dikarya</taxon>
        <taxon>Basidiomycota</taxon>
        <taxon>Ustilaginomycotina</taxon>
        <taxon>Ustilaginomycetes</taxon>
        <taxon>Ustilaginales</taxon>
        <taxon>Ustilaginaceae</taxon>
        <taxon>Melanopsichium</taxon>
    </lineage>
</organism>
<proteinExistence type="predicted"/>
<evidence type="ECO:0000256" key="1">
    <source>
        <dbReference type="SAM" id="MobiDB-lite"/>
    </source>
</evidence>
<name>A0A077R7C5_9BASI</name>